<organism evidence="6">
    <name type="scientific">Griffithsia japonica</name>
    <name type="common">Red alga</name>
    <dbReference type="NCBI Taxonomy" id="83288"/>
    <lineage>
        <taxon>Eukaryota</taxon>
        <taxon>Rhodophyta</taxon>
        <taxon>Florideophyceae</taxon>
        <taxon>Rhodymeniophycidae</taxon>
        <taxon>Ceramiales</taxon>
        <taxon>Ceramiaceae</taxon>
        <taxon>Griffithsia</taxon>
    </lineage>
</organism>
<dbReference type="GO" id="GO:0006979">
    <property type="term" value="P:response to oxidative stress"/>
    <property type="evidence" value="ECO:0007669"/>
    <property type="project" value="InterPro"/>
</dbReference>
<evidence type="ECO:0000256" key="1">
    <source>
        <dbReference type="ARBA" id="ARBA00006926"/>
    </source>
</evidence>
<evidence type="ECO:0000256" key="5">
    <source>
        <dbReference type="RuleBase" id="RU000499"/>
    </source>
</evidence>
<sequence>MSATKLSDLQGLKDIEGGAIDPSRFAGKVVFAMNVASACGYTKPGYELLKRLTDKFAPADFVAVAIPCNSFLWQESGSAEDVKTFALARADKLLVTEKAAVNGNHPHPIVALAKQAFPGRVMWNFDGRFVFDRNGVPVARFGNSAKPEEIEAAIANA</sequence>
<dbReference type="InterPro" id="IPR036249">
    <property type="entry name" value="Thioredoxin-like_sf"/>
</dbReference>
<evidence type="ECO:0000256" key="3">
    <source>
        <dbReference type="ARBA" id="ARBA00023002"/>
    </source>
</evidence>
<keyword evidence="2 5" id="KW-0575">Peroxidase</keyword>
<name>Q7XZ49_GRIJA</name>
<evidence type="ECO:0000256" key="2">
    <source>
        <dbReference type="ARBA" id="ARBA00022559"/>
    </source>
</evidence>
<dbReference type="PANTHER" id="PTHR11592">
    <property type="entry name" value="GLUTATHIONE PEROXIDASE"/>
    <property type="match status" value="1"/>
</dbReference>
<protein>
    <recommendedName>
        <fullName evidence="5">Glutathione peroxidase</fullName>
    </recommendedName>
</protein>
<feature type="non-terminal residue" evidence="6">
    <location>
        <position position="157"/>
    </location>
</feature>
<dbReference type="PROSITE" id="PS51355">
    <property type="entry name" value="GLUTATHIONE_PEROXID_3"/>
    <property type="match status" value="1"/>
</dbReference>
<reference evidence="6" key="1">
    <citation type="submission" date="2002-06" db="EMBL/GenBank/DDBJ databases">
        <authorList>
            <person name="Liu C.L."/>
            <person name="Lee Y.K."/>
            <person name="Lee H.K."/>
        </authorList>
    </citation>
    <scope>NUCLEOTIDE SEQUENCE</scope>
</reference>
<dbReference type="Pfam" id="PF00255">
    <property type="entry name" value="GSHPx"/>
    <property type="match status" value="1"/>
</dbReference>
<dbReference type="Gene3D" id="3.40.30.10">
    <property type="entry name" value="Glutaredoxin"/>
    <property type="match status" value="1"/>
</dbReference>
<evidence type="ECO:0000313" key="6">
    <source>
        <dbReference type="EMBL" id="AAM93975.1"/>
    </source>
</evidence>
<dbReference type="PIRSF" id="PIRSF000303">
    <property type="entry name" value="Glutathion_perox"/>
    <property type="match status" value="1"/>
</dbReference>
<comment type="similarity">
    <text evidence="1 5">Belongs to the glutathione peroxidase family.</text>
</comment>
<feature type="active site" evidence="4">
    <location>
        <position position="39"/>
    </location>
</feature>
<dbReference type="PANTHER" id="PTHR11592:SF78">
    <property type="entry name" value="GLUTATHIONE PEROXIDASE"/>
    <property type="match status" value="1"/>
</dbReference>
<dbReference type="EMBL" id="AY123103">
    <property type="protein sequence ID" value="AAM93975.1"/>
    <property type="molecule type" value="mRNA"/>
</dbReference>
<dbReference type="CDD" id="cd00340">
    <property type="entry name" value="GSH_Peroxidase"/>
    <property type="match status" value="1"/>
</dbReference>
<dbReference type="SUPFAM" id="SSF52833">
    <property type="entry name" value="Thioredoxin-like"/>
    <property type="match status" value="1"/>
</dbReference>
<accession>Q7XZ49</accession>
<dbReference type="GO" id="GO:0004601">
    <property type="term" value="F:peroxidase activity"/>
    <property type="evidence" value="ECO:0007669"/>
    <property type="project" value="UniProtKB-KW"/>
</dbReference>
<dbReference type="AlphaFoldDB" id="Q7XZ49"/>
<proteinExistence type="evidence at transcript level"/>
<keyword evidence="3 5" id="KW-0560">Oxidoreductase</keyword>
<evidence type="ECO:0000256" key="4">
    <source>
        <dbReference type="PIRSR" id="PIRSR000303-1"/>
    </source>
</evidence>
<dbReference type="PRINTS" id="PR01011">
    <property type="entry name" value="GLUTPROXDASE"/>
</dbReference>
<dbReference type="InterPro" id="IPR000889">
    <property type="entry name" value="Glutathione_peroxidase"/>
</dbReference>